<feature type="region of interest" description="Disordered" evidence="1">
    <location>
        <begin position="827"/>
        <end position="898"/>
    </location>
</feature>
<accession>A0A9W9ER84</accession>
<keyword evidence="3" id="KW-1185">Reference proteome</keyword>
<feature type="region of interest" description="Disordered" evidence="1">
    <location>
        <begin position="143"/>
        <end position="195"/>
    </location>
</feature>
<comment type="caution">
    <text evidence="2">The sequence shown here is derived from an EMBL/GenBank/DDBJ whole genome shotgun (WGS) entry which is preliminary data.</text>
</comment>
<reference evidence="2" key="2">
    <citation type="journal article" date="2023" name="IMA Fungus">
        <title>Comparative genomic study of the Penicillium genus elucidates a diverse pangenome and 15 lateral gene transfer events.</title>
        <authorList>
            <person name="Petersen C."/>
            <person name="Sorensen T."/>
            <person name="Nielsen M.R."/>
            <person name="Sondergaard T.E."/>
            <person name="Sorensen J.L."/>
            <person name="Fitzpatrick D.A."/>
            <person name="Frisvad J.C."/>
            <person name="Nielsen K.L."/>
        </authorList>
    </citation>
    <scope>NUCLEOTIDE SEQUENCE</scope>
    <source>
        <strain evidence="2">IBT 34128</strain>
    </source>
</reference>
<feature type="compositionally biased region" description="Polar residues" evidence="1">
    <location>
        <begin position="76"/>
        <end position="87"/>
    </location>
</feature>
<feature type="compositionally biased region" description="Polar residues" evidence="1">
    <location>
        <begin position="36"/>
        <end position="56"/>
    </location>
</feature>
<sequence>MMKYNIPTLLALSQVTDVHCNWTAHAKECRLLRPGQSNKRILSKTPQNRPIEESNTPPRPSKNAASKAKLRGRSATVKSITQPSFSTKDGGFARFLKEHSSPTHQRVTAGGRIVPMDPPHRDLPNEGVSEHRVSNNLMTRQEGLGLSHEPSNPSNRERLVQPGPSTETSGTGARKDSQKASKPHRSSRHEDARPGLMDIPKWRRLLGRPLLPSPVVLWKPLLLKHPMPPTGPVAVAPAHLLNLPDNTLENINQSTNHPWPATLVQGPLPSDPSQGSQIGQNQSGVQSNDHLKWVDRFSPLSKGLILTSMQNEFDLGFVRRLVNRLWDRWRGIRTKLRHVNTAMAFDWSICPNEQFVEERKINIQVREVLFQMILWTLLSARSRQPCERYDKMVESLDPDLKREVGQYWDAEYPNFRNEVLQRWGSTEPPREVRQTLSNGAVDDGTSSFPSILSHHLHSPGGASLAFETNQALGTFNGTAFPFNPSQPLHKSGGAPLSFDTSQALSNLNASAVPFYPSQALQTPAGGHLPLEMNQTLENSSAFFPSNASQALNNSDGAFPFETNQVLGNPNAFSFPYAMNEQLGILHAQGGFGGMDESHHDFDMEFPMDIGAEEAGPLGTATGGSLSPLDLPESTLFYDPNVSDTEHYSAPASPAGGIDVEEKMTYNELLSGDEVPNVFVEHGFGDEDAFPPQNDGAQNYYPIHNTGHISQTVPWNFGRRIRREFSLISEADCEIIDETKDMETLNFGVRAVSSPVTRSRPEETMDHSQEKPVPEEYASSDNGKSPEGDKVGLMSDDGQQGEMRGAGEIGTRFIRTLKKWRVRKSGTDYSDLSDLTSRHHTTANSPEPYAERQSHADTATSMSSESMGSSRSEHQPNEGPGSKSSSSSTDRSMASTSKTTVSPILLSMLSRQDNQVYTARAILDITPVNVYASPGLWGRNR</sequence>
<dbReference type="RefSeq" id="XP_056508652.1">
    <property type="nucleotide sequence ID" value="XM_056658359.1"/>
</dbReference>
<dbReference type="EMBL" id="JAPMSZ010000010">
    <property type="protein sequence ID" value="KAJ5086527.1"/>
    <property type="molecule type" value="Genomic_DNA"/>
</dbReference>
<feature type="compositionally biased region" description="Basic and acidic residues" evidence="1">
    <location>
        <begin position="118"/>
        <end position="128"/>
    </location>
</feature>
<feature type="compositionally biased region" description="Low complexity" evidence="1">
    <location>
        <begin position="273"/>
        <end position="286"/>
    </location>
</feature>
<evidence type="ECO:0000256" key="1">
    <source>
        <dbReference type="SAM" id="MobiDB-lite"/>
    </source>
</evidence>
<feature type="region of interest" description="Disordered" evidence="1">
    <location>
        <begin position="36"/>
        <end position="128"/>
    </location>
</feature>
<dbReference type="OrthoDB" id="5401902at2759"/>
<feature type="compositionally biased region" description="Low complexity" evidence="1">
    <location>
        <begin position="881"/>
        <end position="896"/>
    </location>
</feature>
<feature type="region of interest" description="Disordered" evidence="1">
    <location>
        <begin position="753"/>
        <end position="806"/>
    </location>
</feature>
<feature type="region of interest" description="Disordered" evidence="1">
    <location>
        <begin position="257"/>
        <end position="286"/>
    </location>
</feature>
<evidence type="ECO:0000313" key="2">
    <source>
        <dbReference type="EMBL" id="KAJ5086527.1"/>
    </source>
</evidence>
<protein>
    <submittedName>
        <fullName evidence="2">Uncharacterized protein</fullName>
    </submittedName>
</protein>
<dbReference type="AlphaFoldDB" id="A0A9W9ER84"/>
<gene>
    <name evidence="2" type="ORF">NUU61_007834</name>
</gene>
<evidence type="ECO:0000313" key="3">
    <source>
        <dbReference type="Proteomes" id="UP001141434"/>
    </source>
</evidence>
<organism evidence="2 3">
    <name type="scientific">Penicillium alfredii</name>
    <dbReference type="NCBI Taxonomy" id="1506179"/>
    <lineage>
        <taxon>Eukaryota</taxon>
        <taxon>Fungi</taxon>
        <taxon>Dikarya</taxon>
        <taxon>Ascomycota</taxon>
        <taxon>Pezizomycotina</taxon>
        <taxon>Eurotiomycetes</taxon>
        <taxon>Eurotiomycetidae</taxon>
        <taxon>Eurotiales</taxon>
        <taxon>Aspergillaceae</taxon>
        <taxon>Penicillium</taxon>
    </lineage>
</organism>
<dbReference type="GeneID" id="81397528"/>
<name>A0A9W9ER84_9EURO</name>
<dbReference type="Proteomes" id="UP001141434">
    <property type="component" value="Unassembled WGS sequence"/>
</dbReference>
<proteinExistence type="predicted"/>
<reference evidence="2" key="1">
    <citation type="submission" date="2022-11" db="EMBL/GenBank/DDBJ databases">
        <authorList>
            <person name="Petersen C."/>
        </authorList>
    </citation>
    <scope>NUCLEOTIDE SEQUENCE</scope>
    <source>
        <strain evidence="2">IBT 34128</strain>
    </source>
</reference>
<feature type="compositionally biased region" description="Low complexity" evidence="1">
    <location>
        <begin position="860"/>
        <end position="869"/>
    </location>
</feature>
<feature type="compositionally biased region" description="Basic and acidic residues" evidence="1">
    <location>
        <begin position="758"/>
        <end position="773"/>
    </location>
</feature>